<evidence type="ECO:0008006" key="3">
    <source>
        <dbReference type="Google" id="ProtNLM"/>
    </source>
</evidence>
<evidence type="ECO:0000313" key="1">
    <source>
        <dbReference type="EMBL" id="MDR6202527.1"/>
    </source>
</evidence>
<proteinExistence type="predicted"/>
<protein>
    <recommendedName>
        <fullName evidence="3">Plasmid related protein</fullName>
    </recommendedName>
</protein>
<gene>
    <name evidence="1" type="ORF">QF025_001247</name>
</gene>
<organism evidence="1 2">
    <name type="scientific">Paraburkholderia graminis</name>
    <dbReference type="NCBI Taxonomy" id="60548"/>
    <lineage>
        <taxon>Bacteria</taxon>
        <taxon>Pseudomonadati</taxon>
        <taxon>Pseudomonadota</taxon>
        <taxon>Betaproteobacteria</taxon>
        <taxon>Burkholderiales</taxon>
        <taxon>Burkholderiaceae</taxon>
        <taxon>Paraburkholderia</taxon>
    </lineage>
</organism>
<reference evidence="1 2" key="1">
    <citation type="submission" date="2023-08" db="EMBL/GenBank/DDBJ databases">
        <title>Genome sequencing of plant associated microbes to promote plant fitness in Sorghum bicolor and Oryza sativa.</title>
        <authorList>
            <person name="Coleman-Derr D."/>
        </authorList>
    </citation>
    <scope>NUCLEOTIDE SEQUENCE [LARGE SCALE GENOMIC DNA]</scope>
    <source>
        <strain evidence="1 2">SLBN-33</strain>
    </source>
</reference>
<sequence length="113" mass="12855">MHVLYQVLYLENRNMNAYPVRPVGPRLRLGRLFATPGALDALRTANASVGDLLTRHLRGDWGDLSDEDRKQNNLALEMGLRVLSCYVLSPNVKVWIITEWDRSMTTVLLPGDY</sequence>
<dbReference type="Proteomes" id="UP001245184">
    <property type="component" value="Unassembled WGS sequence"/>
</dbReference>
<name>A0ABD5CB76_9BURK</name>
<accession>A0ABD5CB76</accession>
<dbReference type="EMBL" id="JAVIZN010000002">
    <property type="protein sequence ID" value="MDR6202527.1"/>
    <property type="molecule type" value="Genomic_DNA"/>
</dbReference>
<evidence type="ECO:0000313" key="2">
    <source>
        <dbReference type="Proteomes" id="UP001245184"/>
    </source>
</evidence>
<dbReference type="AlphaFoldDB" id="A0ABD5CB76"/>
<comment type="caution">
    <text evidence="1">The sequence shown here is derived from an EMBL/GenBank/DDBJ whole genome shotgun (WGS) entry which is preliminary data.</text>
</comment>